<dbReference type="OMA" id="RLCLSNH"/>
<feature type="repeat" description="PPR" evidence="3">
    <location>
        <begin position="184"/>
        <end position="218"/>
    </location>
</feature>
<comment type="similarity">
    <text evidence="1">Belongs to the PPR family. P subfamily.</text>
</comment>
<dbReference type="InterPro" id="IPR011990">
    <property type="entry name" value="TPR-like_helical_dom_sf"/>
</dbReference>
<evidence type="ECO:0008006" key="6">
    <source>
        <dbReference type="Google" id="ProtNLM"/>
    </source>
</evidence>
<evidence type="ECO:0000313" key="4">
    <source>
        <dbReference type="EMBL" id="KJB48039.1"/>
    </source>
</evidence>
<keyword evidence="5" id="KW-1185">Reference proteome</keyword>
<dbReference type="EMBL" id="CM001747">
    <property type="protein sequence ID" value="KJB48039.1"/>
    <property type="molecule type" value="Genomic_DNA"/>
</dbReference>
<evidence type="ECO:0000256" key="1">
    <source>
        <dbReference type="ARBA" id="ARBA00007626"/>
    </source>
</evidence>
<dbReference type="Pfam" id="PF01535">
    <property type="entry name" value="PPR"/>
    <property type="match status" value="2"/>
</dbReference>
<dbReference type="AlphaFoldDB" id="A0A0D2SVA1"/>
<dbReference type="eggNOG" id="ENOG502S04U">
    <property type="taxonomic scope" value="Eukaryota"/>
</dbReference>
<sequence>MAVRNMKKTLKWKKFELLFHVSTTPSKPQPQSSHSHHLILSSSSFSSVPNLTNTYLKSKPQSSPTLTSEEISKINLLLPRLCLFNHLPTAIQLTTTALTLPNPPPDPKSLSLSILIHSLTLQPDLKLPMSLLTRLSRKHPPHPYLTPISTMLIASYLKKDRPKDALKVYKWMLRPGSPCTCMVDKSAYGILVGGLCARGLVLEGLMVLRDMLRVRLLPGEGLRRKVVRSLLREARVREAKALDGLLPCAGDLNKVLDFLDHHIGNWSN</sequence>
<dbReference type="Gene3D" id="1.25.40.10">
    <property type="entry name" value="Tetratricopeptide repeat domain"/>
    <property type="match status" value="1"/>
</dbReference>
<evidence type="ECO:0000313" key="5">
    <source>
        <dbReference type="Proteomes" id="UP000032304"/>
    </source>
</evidence>
<keyword evidence="2" id="KW-0677">Repeat</keyword>
<accession>A0A0D2SVA1</accession>
<dbReference type="GO" id="GO:0003729">
    <property type="term" value="F:mRNA binding"/>
    <property type="evidence" value="ECO:0007669"/>
    <property type="project" value="TreeGrafter"/>
</dbReference>
<reference evidence="4 5" key="1">
    <citation type="journal article" date="2012" name="Nature">
        <title>Repeated polyploidization of Gossypium genomes and the evolution of spinnable cotton fibres.</title>
        <authorList>
            <person name="Paterson A.H."/>
            <person name="Wendel J.F."/>
            <person name="Gundlach H."/>
            <person name="Guo H."/>
            <person name="Jenkins J."/>
            <person name="Jin D."/>
            <person name="Llewellyn D."/>
            <person name="Showmaker K.C."/>
            <person name="Shu S."/>
            <person name="Udall J."/>
            <person name="Yoo M.J."/>
            <person name="Byers R."/>
            <person name="Chen W."/>
            <person name="Doron-Faigenboim A."/>
            <person name="Duke M.V."/>
            <person name="Gong L."/>
            <person name="Grimwood J."/>
            <person name="Grover C."/>
            <person name="Grupp K."/>
            <person name="Hu G."/>
            <person name="Lee T.H."/>
            <person name="Li J."/>
            <person name="Lin L."/>
            <person name="Liu T."/>
            <person name="Marler B.S."/>
            <person name="Page J.T."/>
            <person name="Roberts A.W."/>
            <person name="Romanel E."/>
            <person name="Sanders W.S."/>
            <person name="Szadkowski E."/>
            <person name="Tan X."/>
            <person name="Tang H."/>
            <person name="Xu C."/>
            <person name="Wang J."/>
            <person name="Wang Z."/>
            <person name="Zhang D."/>
            <person name="Zhang L."/>
            <person name="Ashrafi H."/>
            <person name="Bedon F."/>
            <person name="Bowers J.E."/>
            <person name="Brubaker C.L."/>
            <person name="Chee P.W."/>
            <person name="Das S."/>
            <person name="Gingle A.R."/>
            <person name="Haigler C.H."/>
            <person name="Harker D."/>
            <person name="Hoffmann L.V."/>
            <person name="Hovav R."/>
            <person name="Jones D.C."/>
            <person name="Lemke C."/>
            <person name="Mansoor S."/>
            <person name="ur Rahman M."/>
            <person name="Rainville L.N."/>
            <person name="Rambani A."/>
            <person name="Reddy U.K."/>
            <person name="Rong J.K."/>
            <person name="Saranga Y."/>
            <person name="Scheffler B.E."/>
            <person name="Scheffler J.A."/>
            <person name="Stelly D.M."/>
            <person name="Triplett B.A."/>
            <person name="Van Deynze A."/>
            <person name="Vaslin M.F."/>
            <person name="Waghmare V.N."/>
            <person name="Walford S.A."/>
            <person name="Wright R.J."/>
            <person name="Zaki E.A."/>
            <person name="Zhang T."/>
            <person name="Dennis E.S."/>
            <person name="Mayer K.F."/>
            <person name="Peterson D.G."/>
            <person name="Rokhsar D.S."/>
            <person name="Wang X."/>
            <person name="Schmutz J."/>
        </authorList>
    </citation>
    <scope>NUCLEOTIDE SEQUENCE [LARGE SCALE GENOMIC DNA]</scope>
</reference>
<dbReference type="PROSITE" id="PS51375">
    <property type="entry name" value="PPR"/>
    <property type="match status" value="1"/>
</dbReference>
<dbReference type="InterPro" id="IPR002885">
    <property type="entry name" value="PPR_rpt"/>
</dbReference>
<dbReference type="STRING" id="29730.A0A0D2SVA1"/>
<protein>
    <recommendedName>
        <fullName evidence="6">Pentatricopeptide repeat-containing protein</fullName>
    </recommendedName>
</protein>
<evidence type="ECO:0000256" key="3">
    <source>
        <dbReference type="PROSITE-ProRule" id="PRU00708"/>
    </source>
</evidence>
<organism evidence="4 5">
    <name type="scientific">Gossypium raimondii</name>
    <name type="common">Peruvian cotton</name>
    <name type="synonym">Gossypium klotzschianum subsp. raimondii</name>
    <dbReference type="NCBI Taxonomy" id="29730"/>
    <lineage>
        <taxon>Eukaryota</taxon>
        <taxon>Viridiplantae</taxon>
        <taxon>Streptophyta</taxon>
        <taxon>Embryophyta</taxon>
        <taxon>Tracheophyta</taxon>
        <taxon>Spermatophyta</taxon>
        <taxon>Magnoliopsida</taxon>
        <taxon>eudicotyledons</taxon>
        <taxon>Gunneridae</taxon>
        <taxon>Pentapetalae</taxon>
        <taxon>rosids</taxon>
        <taxon>malvids</taxon>
        <taxon>Malvales</taxon>
        <taxon>Malvaceae</taxon>
        <taxon>Malvoideae</taxon>
        <taxon>Gossypium</taxon>
    </lineage>
</organism>
<dbReference type="Gramene" id="KJB48039">
    <property type="protein sequence ID" value="KJB48039"/>
    <property type="gene ID" value="B456_008G051400"/>
</dbReference>
<dbReference type="PANTHER" id="PTHR47932">
    <property type="entry name" value="ATPASE EXPRESSION PROTEIN 3"/>
    <property type="match status" value="1"/>
</dbReference>
<name>A0A0D2SVA1_GOSRA</name>
<proteinExistence type="inferred from homology"/>
<dbReference type="Proteomes" id="UP000032304">
    <property type="component" value="Chromosome 8"/>
</dbReference>
<dbReference type="PANTHER" id="PTHR47932:SF1">
    <property type="entry name" value="PENTATRICOPEPTIDE REPEAT-CONTAINING PROTEIN"/>
    <property type="match status" value="1"/>
</dbReference>
<evidence type="ECO:0000256" key="2">
    <source>
        <dbReference type="ARBA" id="ARBA00022737"/>
    </source>
</evidence>
<gene>
    <name evidence="4" type="ORF">B456_008G051400</name>
</gene>